<evidence type="ECO:0000313" key="1">
    <source>
        <dbReference type="EMBL" id="KAJ1674308.1"/>
    </source>
</evidence>
<comment type="caution">
    <text evidence="1">The sequence shown here is derived from an EMBL/GenBank/DDBJ whole genome shotgun (WGS) entry which is preliminary data.</text>
</comment>
<protein>
    <submittedName>
        <fullName evidence="1">Uncharacterized protein</fullName>
    </submittedName>
</protein>
<sequence>MTPHSQNPRFGLFNNNESGELGISPRAERGRRGATRSRQPERLSPRHEAAVTNLESWAGRFLISSGLDSRIFLWDIRMPMQPVTLFGDPAQAAEQVGSNGGRGGSGGGTTAETNKRARQGIASRPNEIAASRKYRVEASNVLQYTGHVCTATTCLGFALNSTRSVLAAAGEDGRVRLWDVQTGRPLRPNVESTGNDRALLLSYDDLRAGGYLVDDQAFPSSRSREDYAYSINSQPVRSLKFYDRPVEFKHIRRPQHNFRTVMEYGLFVARGPDIAMYCLEDDGFG</sequence>
<keyword evidence="2" id="KW-1185">Reference proteome</keyword>
<dbReference type="EMBL" id="JAMZIH010006078">
    <property type="protein sequence ID" value="KAJ1674308.1"/>
    <property type="molecule type" value="Genomic_DNA"/>
</dbReference>
<dbReference type="Proteomes" id="UP001145114">
    <property type="component" value="Unassembled WGS sequence"/>
</dbReference>
<evidence type="ECO:0000313" key="2">
    <source>
        <dbReference type="Proteomes" id="UP001145114"/>
    </source>
</evidence>
<gene>
    <name evidence="1" type="ORF">EV182_003546</name>
</gene>
<name>A0ACC1HCM3_9FUNG</name>
<reference evidence="1" key="1">
    <citation type="submission" date="2022-06" db="EMBL/GenBank/DDBJ databases">
        <title>Phylogenomic reconstructions and comparative analyses of Kickxellomycotina fungi.</title>
        <authorList>
            <person name="Reynolds N.K."/>
            <person name="Stajich J.E."/>
            <person name="Barry K."/>
            <person name="Grigoriev I.V."/>
            <person name="Crous P."/>
            <person name="Smith M.E."/>
        </authorList>
    </citation>
    <scope>NUCLEOTIDE SEQUENCE</scope>
    <source>
        <strain evidence="1">RSA 2271</strain>
    </source>
</reference>
<proteinExistence type="predicted"/>
<accession>A0ACC1HCM3</accession>
<organism evidence="1 2">
    <name type="scientific">Spiromyces aspiralis</name>
    <dbReference type="NCBI Taxonomy" id="68401"/>
    <lineage>
        <taxon>Eukaryota</taxon>
        <taxon>Fungi</taxon>
        <taxon>Fungi incertae sedis</taxon>
        <taxon>Zoopagomycota</taxon>
        <taxon>Kickxellomycotina</taxon>
        <taxon>Kickxellomycetes</taxon>
        <taxon>Kickxellales</taxon>
        <taxon>Kickxellaceae</taxon>
        <taxon>Spiromyces</taxon>
    </lineage>
</organism>